<dbReference type="RefSeq" id="WP_126161669.1">
    <property type="nucleotide sequence ID" value="NZ_RQPJ01000002.1"/>
</dbReference>
<dbReference type="InterPro" id="IPR011542">
    <property type="entry name" value="SUF_FeS_clus_asmbl_SufD"/>
</dbReference>
<evidence type="ECO:0000256" key="1">
    <source>
        <dbReference type="ARBA" id="ARBA00043967"/>
    </source>
</evidence>
<dbReference type="InterPro" id="IPR055346">
    <property type="entry name" value="Fe-S_cluster_assembly_SufBD"/>
</dbReference>
<gene>
    <name evidence="4" type="primary">sufD</name>
    <name evidence="4" type="ORF">EHW67_07175</name>
</gene>
<evidence type="ECO:0000313" key="4">
    <source>
        <dbReference type="EMBL" id="RTE54937.1"/>
    </source>
</evidence>
<dbReference type="InterPro" id="IPR045595">
    <property type="entry name" value="SufBD_N"/>
</dbReference>
<dbReference type="NCBIfam" id="TIGR01981">
    <property type="entry name" value="sufD"/>
    <property type="match status" value="1"/>
</dbReference>
<evidence type="ECO:0000259" key="3">
    <source>
        <dbReference type="Pfam" id="PF19295"/>
    </source>
</evidence>
<reference evidence="4 5" key="1">
    <citation type="submission" date="2018-11" db="EMBL/GenBank/DDBJ databases">
        <title>Arenibacter aquaticus sp.nov., a marine bacterium isolated from surface seawater in the South China Sea.</title>
        <authorList>
            <person name="Guo J."/>
            <person name="Sun J."/>
        </authorList>
    </citation>
    <scope>NUCLEOTIDE SEQUENCE [LARGE SCALE GENOMIC DNA]</scope>
    <source>
        <strain evidence="4 5">GUO666</strain>
    </source>
</reference>
<name>A0A430K7D3_9FLAO</name>
<dbReference type="InterPro" id="IPR037284">
    <property type="entry name" value="SUF_FeS_clus_asmbl_SufBD_sf"/>
</dbReference>
<comment type="similarity">
    <text evidence="1">Belongs to the iron-sulfur cluster assembly SufBD family.</text>
</comment>
<dbReference type="AlphaFoldDB" id="A0A430K7D3"/>
<evidence type="ECO:0000259" key="2">
    <source>
        <dbReference type="Pfam" id="PF01458"/>
    </source>
</evidence>
<dbReference type="OrthoDB" id="9768262at2"/>
<sequence>MDLKEKLVSSFLAFENGVDVDNPVHDIRSEAIKKFEAKGFPTKKEEAWKYTSLNTLQKIDFSIFPKKESNLEYRDVKKYFLHEIDTFKIVFVDGVYSSFLSETTHDGVDVCLMSSALNKPMYKQIIDVYFNKIASQEDSLTSLNTAFSKEGAYIYIPKNKIPKKPIEIIHFATGNEAALLLQPRNLIIAEENAEMQIIERHQSLTSNEVFTNSVTEIFAAKNAIVDYYKVQNDCTTASLIDNTYIDQKGGSAVNVHTFSFGGKLTRNNLNFYQNGEHVDSTMKGVTIIEGKQHVDHHTLVHHIEPNCESHQDYKGIYGENATGVFNGKIIVEKIAQKTNAFQQNNNILVSDKATINTKPQLEIFADDVKCSHGCTIGQLDEEALFYLQSRGIPKKEARALLMYAFANNVLESVRIPELKVRINKLIANKLEVRLGFDL</sequence>
<feature type="domain" description="SUF system FeS cluster assembly SufBD core" evidence="2">
    <location>
        <begin position="176"/>
        <end position="405"/>
    </location>
</feature>
<accession>A0A430K7D3</accession>
<protein>
    <submittedName>
        <fullName evidence="4">Fe-S cluster assembly protein SufD</fullName>
    </submittedName>
</protein>
<dbReference type="SUPFAM" id="SSF101960">
    <property type="entry name" value="Stabilizer of iron transporter SufD"/>
    <property type="match status" value="1"/>
</dbReference>
<organism evidence="4 5">
    <name type="scientific">Arenibacter aquaticus</name>
    <dbReference type="NCBI Taxonomy" id="2489054"/>
    <lineage>
        <taxon>Bacteria</taxon>
        <taxon>Pseudomonadati</taxon>
        <taxon>Bacteroidota</taxon>
        <taxon>Flavobacteriia</taxon>
        <taxon>Flavobacteriales</taxon>
        <taxon>Flavobacteriaceae</taxon>
        <taxon>Arenibacter</taxon>
    </lineage>
</organism>
<dbReference type="Pfam" id="PF19295">
    <property type="entry name" value="SufBD_N"/>
    <property type="match status" value="1"/>
</dbReference>
<comment type="caution">
    <text evidence="4">The sequence shown here is derived from an EMBL/GenBank/DDBJ whole genome shotgun (WGS) entry which is preliminary data.</text>
</comment>
<proteinExistence type="inferred from homology"/>
<dbReference type="PANTHER" id="PTHR43575">
    <property type="entry name" value="PROTEIN ABCI7, CHLOROPLASTIC"/>
    <property type="match status" value="1"/>
</dbReference>
<dbReference type="EMBL" id="RQPJ01000002">
    <property type="protein sequence ID" value="RTE54937.1"/>
    <property type="molecule type" value="Genomic_DNA"/>
</dbReference>
<dbReference type="InterPro" id="IPR000825">
    <property type="entry name" value="SUF_FeS_clus_asmbl_SufBD_core"/>
</dbReference>
<dbReference type="PANTHER" id="PTHR43575:SF1">
    <property type="entry name" value="PROTEIN ABCI7, CHLOROPLASTIC"/>
    <property type="match status" value="1"/>
</dbReference>
<keyword evidence="5" id="KW-1185">Reference proteome</keyword>
<feature type="domain" description="SUF system FeS cluster assembly SufBD N-terminal" evidence="3">
    <location>
        <begin position="23"/>
        <end position="168"/>
    </location>
</feature>
<evidence type="ECO:0000313" key="5">
    <source>
        <dbReference type="Proteomes" id="UP000267585"/>
    </source>
</evidence>
<dbReference type="GO" id="GO:0016226">
    <property type="term" value="P:iron-sulfur cluster assembly"/>
    <property type="evidence" value="ECO:0007669"/>
    <property type="project" value="InterPro"/>
</dbReference>
<dbReference type="Proteomes" id="UP000267585">
    <property type="component" value="Unassembled WGS sequence"/>
</dbReference>
<dbReference type="Pfam" id="PF01458">
    <property type="entry name" value="SUFBD_core"/>
    <property type="match status" value="1"/>
</dbReference>